<dbReference type="GO" id="GO:0007017">
    <property type="term" value="P:microtubule-based process"/>
    <property type="evidence" value="ECO:0007669"/>
    <property type="project" value="InterPro"/>
</dbReference>
<evidence type="ECO:0000313" key="7">
    <source>
        <dbReference type="Proteomes" id="UP000051952"/>
    </source>
</evidence>
<accession>A0A0S4J430</accession>
<keyword evidence="7" id="KW-1185">Reference proteome</keyword>
<keyword evidence="2" id="KW-0493">Microtubule</keyword>
<comment type="similarity">
    <text evidence="1">Belongs to the tubulin family.</text>
</comment>
<dbReference type="InterPro" id="IPR036525">
    <property type="entry name" value="Tubulin/FtsZ_GTPase_sf"/>
</dbReference>
<dbReference type="InterPro" id="IPR003008">
    <property type="entry name" value="Tubulin_FtsZ_GTPase"/>
</dbReference>
<sequence>MTSVIVVQVGQCGNQLGGALWDALAASTDNGGLPSPFFCRDRTARCVLVDSEPKVVMGLHHATPKRFHESSLVTGQCGRGNHWALGYYGVGAKRGFNDELPAQQTYKRDPSKAKQKAFLMRKDQRQEDAYLLQHALYALHKESTRVEQGQLEAIVVIHGLAGGTGSGFASRLVEKIRLHFTEPPTDRARREAEDMEEEDGLYGALGERRRASYVVSISVAPQLQGENALQGLNTSLTLRSLIHSVDAIILLRNDDVLNPTPHSMIPQCATFRQSNAVFVSWLMPVLNFGLGSRVIGELIEKVAPDPKYKFLTLVPLPQRNLVRYKRCAVLSREYRWSGGNSVMQQQDGNEEFGEMHVASSSAMLDMTHSTANLGRPPRSFVELCNSLAPVKTTVRGVAAPNAGAAYNSILVLNQTIELNKALLFPLLRDAALKIQAQAFLTEFIAMGMEIDAMADAYRSVAPSTPLRGVRIKASPFFDDLLFRLHQYRVLHCVIESQPSFGRSVLFTSRFSFQLQKETHAYYTWLPQLHRFPSQRQSSRHYNFRSWGCSLRTVSLLPSGRIRSSDLLVAPGVVQEEAPCPHPHRSVGLVRRLSSLRLCQVSADAVGASMGTHPCRRHVHSLLPQQGHAPSIRFNARRLLSQLAPRQTKRLVRFFFRGWCSFELIKDASHASCASETGPIA</sequence>
<dbReference type="OrthoDB" id="2588702at2759"/>
<dbReference type="SMART" id="SM00864">
    <property type="entry name" value="Tubulin"/>
    <property type="match status" value="1"/>
</dbReference>
<dbReference type="Pfam" id="PF00091">
    <property type="entry name" value="Tubulin"/>
    <property type="match status" value="1"/>
</dbReference>
<protein>
    <submittedName>
        <fullName evidence="6">Zeta tubulin, putative</fullName>
    </submittedName>
</protein>
<proteinExistence type="inferred from homology"/>
<keyword evidence="3" id="KW-0547">Nucleotide-binding</keyword>
<dbReference type="GO" id="GO:0005874">
    <property type="term" value="C:microtubule"/>
    <property type="evidence" value="ECO:0007669"/>
    <property type="project" value="UniProtKB-KW"/>
</dbReference>
<dbReference type="EMBL" id="CYKH01000920">
    <property type="protein sequence ID" value="CUG65440.1"/>
    <property type="molecule type" value="Genomic_DNA"/>
</dbReference>
<name>A0A0S4J430_BODSA</name>
<dbReference type="SUPFAM" id="SSF52490">
    <property type="entry name" value="Tubulin nucleotide-binding domain-like"/>
    <property type="match status" value="1"/>
</dbReference>
<dbReference type="InterPro" id="IPR017975">
    <property type="entry name" value="Tubulin_CS"/>
</dbReference>
<evidence type="ECO:0000256" key="3">
    <source>
        <dbReference type="ARBA" id="ARBA00022741"/>
    </source>
</evidence>
<dbReference type="GO" id="GO:0005525">
    <property type="term" value="F:GTP binding"/>
    <property type="evidence" value="ECO:0007669"/>
    <property type="project" value="UniProtKB-KW"/>
</dbReference>
<keyword evidence="4" id="KW-0342">GTP-binding</keyword>
<evidence type="ECO:0000256" key="1">
    <source>
        <dbReference type="ARBA" id="ARBA00009636"/>
    </source>
</evidence>
<dbReference type="InterPro" id="IPR004058">
    <property type="entry name" value="Zeta_tubulin"/>
</dbReference>
<evidence type="ECO:0000256" key="2">
    <source>
        <dbReference type="ARBA" id="ARBA00022701"/>
    </source>
</evidence>
<evidence type="ECO:0000259" key="5">
    <source>
        <dbReference type="SMART" id="SM00864"/>
    </source>
</evidence>
<feature type="domain" description="Tubulin/FtsZ GTPase" evidence="5">
    <location>
        <begin position="34"/>
        <end position="290"/>
    </location>
</feature>
<organism evidence="6 7">
    <name type="scientific">Bodo saltans</name>
    <name type="common">Flagellated protozoan</name>
    <dbReference type="NCBI Taxonomy" id="75058"/>
    <lineage>
        <taxon>Eukaryota</taxon>
        <taxon>Discoba</taxon>
        <taxon>Euglenozoa</taxon>
        <taxon>Kinetoplastea</taxon>
        <taxon>Metakinetoplastina</taxon>
        <taxon>Eubodonida</taxon>
        <taxon>Bodonidae</taxon>
        <taxon>Bodo</taxon>
    </lineage>
</organism>
<evidence type="ECO:0000313" key="6">
    <source>
        <dbReference type="EMBL" id="CUG65440.1"/>
    </source>
</evidence>
<dbReference type="AlphaFoldDB" id="A0A0S4J430"/>
<reference evidence="7" key="1">
    <citation type="submission" date="2015-09" db="EMBL/GenBank/DDBJ databases">
        <authorList>
            <consortium name="Pathogen Informatics"/>
        </authorList>
    </citation>
    <scope>NUCLEOTIDE SEQUENCE [LARGE SCALE GENOMIC DNA]</scope>
    <source>
        <strain evidence="7">Lake Konstanz</strain>
    </source>
</reference>
<gene>
    <name evidence="6" type="ORF">BSAL_82620</name>
</gene>
<evidence type="ECO:0000256" key="4">
    <source>
        <dbReference type="ARBA" id="ARBA00023134"/>
    </source>
</evidence>
<dbReference type="PRINTS" id="PR01520">
    <property type="entry name" value="ZETATUBULIN"/>
</dbReference>
<dbReference type="PRINTS" id="PR01161">
    <property type="entry name" value="TUBULIN"/>
</dbReference>
<dbReference type="Gene3D" id="3.40.50.1440">
    <property type="entry name" value="Tubulin/FtsZ, GTPase domain"/>
    <property type="match status" value="1"/>
</dbReference>
<dbReference type="OMA" id="MEIDAMA"/>
<dbReference type="PANTHER" id="PTHR11588">
    <property type="entry name" value="TUBULIN"/>
    <property type="match status" value="1"/>
</dbReference>
<dbReference type="PROSITE" id="PS00227">
    <property type="entry name" value="TUBULIN"/>
    <property type="match status" value="1"/>
</dbReference>
<dbReference type="InterPro" id="IPR000217">
    <property type="entry name" value="Tubulin"/>
</dbReference>
<dbReference type="Proteomes" id="UP000051952">
    <property type="component" value="Unassembled WGS sequence"/>
</dbReference>